<dbReference type="Proteomes" id="UP001529510">
    <property type="component" value="Unassembled WGS sequence"/>
</dbReference>
<protein>
    <submittedName>
        <fullName evidence="2">Uncharacterized protein</fullName>
    </submittedName>
</protein>
<name>A0ABD0MPS7_CIRMR</name>
<evidence type="ECO:0000313" key="3">
    <source>
        <dbReference type="Proteomes" id="UP001529510"/>
    </source>
</evidence>
<proteinExistence type="predicted"/>
<organism evidence="2 3">
    <name type="scientific">Cirrhinus mrigala</name>
    <name type="common">Mrigala</name>
    <dbReference type="NCBI Taxonomy" id="683832"/>
    <lineage>
        <taxon>Eukaryota</taxon>
        <taxon>Metazoa</taxon>
        <taxon>Chordata</taxon>
        <taxon>Craniata</taxon>
        <taxon>Vertebrata</taxon>
        <taxon>Euteleostomi</taxon>
        <taxon>Actinopterygii</taxon>
        <taxon>Neopterygii</taxon>
        <taxon>Teleostei</taxon>
        <taxon>Ostariophysi</taxon>
        <taxon>Cypriniformes</taxon>
        <taxon>Cyprinidae</taxon>
        <taxon>Labeoninae</taxon>
        <taxon>Labeonini</taxon>
        <taxon>Cirrhinus</taxon>
    </lineage>
</organism>
<reference evidence="2 3" key="1">
    <citation type="submission" date="2024-05" db="EMBL/GenBank/DDBJ databases">
        <title>Genome sequencing and assembly of Indian major carp, Cirrhinus mrigala (Hamilton, 1822).</title>
        <authorList>
            <person name="Mohindra V."/>
            <person name="Chowdhury L.M."/>
            <person name="Lal K."/>
            <person name="Jena J.K."/>
        </authorList>
    </citation>
    <scope>NUCLEOTIDE SEQUENCE [LARGE SCALE GENOMIC DNA]</scope>
    <source>
        <strain evidence="2">CM1030</strain>
        <tissue evidence="2">Blood</tissue>
    </source>
</reference>
<evidence type="ECO:0000256" key="1">
    <source>
        <dbReference type="SAM" id="MobiDB-lite"/>
    </source>
</evidence>
<feature type="compositionally biased region" description="Polar residues" evidence="1">
    <location>
        <begin position="1"/>
        <end position="19"/>
    </location>
</feature>
<gene>
    <name evidence="2" type="ORF">M9458_054149</name>
</gene>
<comment type="caution">
    <text evidence="2">The sequence shown here is derived from an EMBL/GenBank/DDBJ whole genome shotgun (WGS) entry which is preliminary data.</text>
</comment>
<sequence length="87" mass="9872">DGNPLNSNPYELATPSSPRTPRIKPSEPGSRCCGLFLAQRKRLAKKMNVRIRRSQTGRKRADFSLSLLNTRWQHEPSPRLKATISTQ</sequence>
<evidence type="ECO:0000313" key="2">
    <source>
        <dbReference type="EMBL" id="KAL0150556.1"/>
    </source>
</evidence>
<accession>A0ABD0MPS7</accession>
<dbReference type="AlphaFoldDB" id="A0ABD0MPS7"/>
<dbReference type="EMBL" id="JAMKFB020000292">
    <property type="protein sequence ID" value="KAL0150556.1"/>
    <property type="molecule type" value="Genomic_DNA"/>
</dbReference>
<feature type="non-terminal residue" evidence="2">
    <location>
        <position position="87"/>
    </location>
</feature>
<feature type="non-terminal residue" evidence="2">
    <location>
        <position position="1"/>
    </location>
</feature>
<keyword evidence="3" id="KW-1185">Reference proteome</keyword>
<feature type="region of interest" description="Disordered" evidence="1">
    <location>
        <begin position="1"/>
        <end position="31"/>
    </location>
</feature>